<accession>A0A1A9B4D4</accession>
<dbReference type="Proteomes" id="UP000199558">
    <property type="component" value="Unassembled WGS sequence"/>
</dbReference>
<dbReference type="STRING" id="946078.GA0070622_0884"/>
<organism evidence="3 4">
    <name type="scientific">Micromonospora sediminicola</name>
    <dbReference type="NCBI Taxonomy" id="946078"/>
    <lineage>
        <taxon>Bacteria</taxon>
        <taxon>Bacillati</taxon>
        <taxon>Actinomycetota</taxon>
        <taxon>Actinomycetes</taxon>
        <taxon>Micromonosporales</taxon>
        <taxon>Micromonosporaceae</taxon>
        <taxon>Micromonospora</taxon>
    </lineage>
</organism>
<feature type="domain" description="Peptidoglycan binding-like" evidence="2">
    <location>
        <begin position="193"/>
        <end position="231"/>
    </location>
</feature>
<dbReference type="OrthoDB" id="3400966at2"/>
<sequence length="306" mass="33008">MPTQAQLLAESYWSREIVTPEVDWLGDELCRRAGRPRTAFGSKGNTAHLRGAHRSQEWIKRSQYCTSRTYTVQSGLTAEQERHIAGVDFTPGAWGTASNRALMVAQTRRLVEALKSGRLAGVREVIGTLDGRTVVGTRSDSSTFSSDSSHLDHWHLTLDRRRCRDQPLMGRIVAIALGDDHQEDELFCKFGDTGPAVKLLQYRLHNCGFAAQLGGVDGSYGDKTAAALKAAMASIGVTDDGRTYGPEEMMRMDIIVARRYGGGQGTQGPKGDPGPQGPTGAQGPAGPPGNVTVGDVIDEIAQRLTT</sequence>
<dbReference type="InterPro" id="IPR036365">
    <property type="entry name" value="PGBD-like_sf"/>
</dbReference>
<evidence type="ECO:0000313" key="3">
    <source>
        <dbReference type="EMBL" id="SBT63916.1"/>
    </source>
</evidence>
<protein>
    <submittedName>
        <fullName evidence="3">Putative peptidoglycan binding domain-containing protein</fullName>
    </submittedName>
</protein>
<dbReference type="InterPro" id="IPR002477">
    <property type="entry name" value="Peptidoglycan-bd-like"/>
</dbReference>
<dbReference type="EMBL" id="FLRH01000003">
    <property type="protein sequence ID" value="SBT63916.1"/>
    <property type="molecule type" value="Genomic_DNA"/>
</dbReference>
<dbReference type="Gene3D" id="1.10.101.10">
    <property type="entry name" value="PGBD-like superfamily/PGBD"/>
    <property type="match status" value="1"/>
</dbReference>
<dbReference type="SUPFAM" id="SSF47090">
    <property type="entry name" value="PGBD-like"/>
    <property type="match status" value="1"/>
</dbReference>
<dbReference type="AlphaFoldDB" id="A0A1A9B4D4"/>
<feature type="region of interest" description="Disordered" evidence="1">
    <location>
        <begin position="260"/>
        <end position="293"/>
    </location>
</feature>
<proteinExistence type="predicted"/>
<evidence type="ECO:0000313" key="4">
    <source>
        <dbReference type="Proteomes" id="UP000199558"/>
    </source>
</evidence>
<gene>
    <name evidence="3" type="ORF">GA0070622_0884</name>
</gene>
<dbReference type="InterPro" id="IPR036366">
    <property type="entry name" value="PGBDSf"/>
</dbReference>
<evidence type="ECO:0000256" key="1">
    <source>
        <dbReference type="SAM" id="MobiDB-lite"/>
    </source>
</evidence>
<dbReference type="Gene3D" id="1.20.5.320">
    <property type="entry name" value="6-Phosphogluconate Dehydrogenase, domain 3"/>
    <property type="match status" value="1"/>
</dbReference>
<evidence type="ECO:0000259" key="2">
    <source>
        <dbReference type="Pfam" id="PF01471"/>
    </source>
</evidence>
<name>A0A1A9B4D4_9ACTN</name>
<reference evidence="4" key="1">
    <citation type="submission" date="2016-06" db="EMBL/GenBank/DDBJ databases">
        <authorList>
            <person name="Varghese N."/>
            <person name="Submissions Spin"/>
        </authorList>
    </citation>
    <scope>NUCLEOTIDE SEQUENCE [LARGE SCALE GENOMIC DNA]</scope>
    <source>
        <strain evidence="4">DSM 45794</strain>
    </source>
</reference>
<keyword evidence="4" id="KW-1185">Reference proteome</keyword>
<dbReference type="RefSeq" id="WP_141684515.1">
    <property type="nucleotide sequence ID" value="NZ_FLRH01000003.1"/>
</dbReference>
<dbReference type="Pfam" id="PF01471">
    <property type="entry name" value="PG_binding_1"/>
    <property type="match status" value="1"/>
</dbReference>